<evidence type="ECO:0000256" key="1">
    <source>
        <dbReference type="SAM" id="SignalP"/>
    </source>
</evidence>
<dbReference type="RefSeq" id="WP_117690675.1">
    <property type="nucleotide sequence ID" value="NZ_QSFZ01000002.1"/>
</dbReference>
<dbReference type="EMBL" id="QSFZ01000002">
    <property type="protein sequence ID" value="RHA93952.1"/>
    <property type="molecule type" value="Genomic_DNA"/>
</dbReference>
<keyword evidence="1" id="KW-0732">Signal</keyword>
<evidence type="ECO:0000313" key="2">
    <source>
        <dbReference type="EMBL" id="RGN21722.1"/>
    </source>
</evidence>
<name>A0A3E5ALR2_9FIRM</name>
<feature type="chain" id="PRO_5036081507" evidence="1">
    <location>
        <begin position="25"/>
        <end position="126"/>
    </location>
</feature>
<sequence>MRKLKTFFSTLAIGIMFSVTVVTAQTYNFSLMTENVTNTSYVRKNGDSAYAGVNVTSLSYPSATIKFKAYKQGKGFVSNYNSVRGIGGTQVIYTSTVYKDDRIKLYGYNPSSNGGVTVTVSGYWNP</sequence>
<evidence type="ECO:0000313" key="3">
    <source>
        <dbReference type="EMBL" id="RHA93952.1"/>
    </source>
</evidence>
<dbReference type="EMBL" id="QSUG01000012">
    <property type="protein sequence ID" value="RGN21722.1"/>
    <property type="molecule type" value="Genomic_DNA"/>
</dbReference>
<organism evidence="2 4">
    <name type="scientific">Agathobacter rectalis</name>
    <dbReference type="NCBI Taxonomy" id="39491"/>
    <lineage>
        <taxon>Bacteria</taxon>
        <taxon>Bacillati</taxon>
        <taxon>Bacillota</taxon>
        <taxon>Clostridia</taxon>
        <taxon>Lachnospirales</taxon>
        <taxon>Lachnospiraceae</taxon>
        <taxon>Agathobacter</taxon>
    </lineage>
</organism>
<dbReference type="AlphaFoldDB" id="A0A3E5ALR2"/>
<comment type="caution">
    <text evidence="2">The sequence shown here is derived from an EMBL/GenBank/DDBJ whole genome shotgun (WGS) entry which is preliminary data.</text>
</comment>
<dbReference type="Proteomes" id="UP000260970">
    <property type="component" value="Unassembled WGS sequence"/>
</dbReference>
<feature type="signal peptide" evidence="1">
    <location>
        <begin position="1"/>
        <end position="24"/>
    </location>
</feature>
<dbReference type="Proteomes" id="UP000286220">
    <property type="component" value="Unassembled WGS sequence"/>
</dbReference>
<accession>A0A3E5ALR2</accession>
<reference evidence="4 5" key="1">
    <citation type="submission" date="2018-08" db="EMBL/GenBank/DDBJ databases">
        <title>A genome reference for cultivated species of the human gut microbiota.</title>
        <authorList>
            <person name="Zou Y."/>
            <person name="Xue W."/>
            <person name="Luo G."/>
        </authorList>
    </citation>
    <scope>NUCLEOTIDE SEQUENCE [LARGE SCALE GENOMIC DNA]</scope>
    <source>
        <strain evidence="3 5">AM42-17AT</strain>
        <strain evidence="2 4">OM05-6AA</strain>
    </source>
</reference>
<proteinExistence type="predicted"/>
<protein>
    <submittedName>
        <fullName evidence="2">Uncharacterized protein</fullName>
    </submittedName>
</protein>
<gene>
    <name evidence="3" type="ORF">DW912_02725</name>
    <name evidence="2" type="ORF">DXB72_11675</name>
</gene>
<evidence type="ECO:0000313" key="4">
    <source>
        <dbReference type="Proteomes" id="UP000260970"/>
    </source>
</evidence>
<evidence type="ECO:0000313" key="5">
    <source>
        <dbReference type="Proteomes" id="UP000286220"/>
    </source>
</evidence>